<reference evidence="2" key="1">
    <citation type="journal article" date="2020" name="Plant J.">
        <title>Transposons played a major role in the diversification between the closely related almond and peach genomes: results from the almond genome sequence.</title>
        <authorList>
            <person name="Alioto T."/>
            <person name="Alexiou K.G."/>
            <person name="Bardil A."/>
            <person name="Barteri F."/>
            <person name="Castanera R."/>
            <person name="Cruz F."/>
            <person name="Dhingra A."/>
            <person name="Duval H."/>
            <person name="Fernandez I Marti A."/>
            <person name="Frias L."/>
            <person name="Galan B."/>
            <person name="Garcia J.L."/>
            <person name="Howad W."/>
            <person name="Gomez-Garrido J."/>
            <person name="Gut M."/>
            <person name="Julca I."/>
            <person name="Morata J."/>
            <person name="Puigdomenech P."/>
            <person name="Ribeca P."/>
            <person name="Rubio Cabetas M.J."/>
            <person name="Vlasova A."/>
            <person name="Wirthensohn M."/>
            <person name="Garcia-Mas J."/>
            <person name="Gabaldon T."/>
            <person name="Casacuberta J.M."/>
            <person name="Arus P."/>
        </authorList>
    </citation>
    <scope>NUCLEOTIDE SEQUENCE [LARGE SCALE GENOMIC DNA]</scope>
    <source>
        <strain evidence="2">cv. Texas</strain>
    </source>
</reference>
<dbReference type="EMBL" id="CABIKO010000383">
    <property type="protein sequence ID" value="VVA35344.1"/>
    <property type="molecule type" value="Genomic_DNA"/>
</dbReference>
<dbReference type="Proteomes" id="UP000327085">
    <property type="component" value="Chromosome 1"/>
</dbReference>
<name>A0A5E4G6I3_PRUDU</name>
<sequence>MERERGRGLVNTNVRIRFLARERTHSISDEIESWIRMRRHISTGWALAACFYWPDRGLCRRPTIRDETSPIDL</sequence>
<dbReference type="Gramene" id="VVA35344">
    <property type="protein sequence ID" value="VVA35344"/>
    <property type="gene ID" value="Prudul26B004695"/>
</dbReference>
<organism evidence="1 2">
    <name type="scientific">Prunus dulcis</name>
    <name type="common">Almond</name>
    <name type="synonym">Amygdalus dulcis</name>
    <dbReference type="NCBI Taxonomy" id="3755"/>
    <lineage>
        <taxon>Eukaryota</taxon>
        <taxon>Viridiplantae</taxon>
        <taxon>Streptophyta</taxon>
        <taxon>Embryophyta</taxon>
        <taxon>Tracheophyta</taxon>
        <taxon>Spermatophyta</taxon>
        <taxon>Magnoliopsida</taxon>
        <taxon>eudicotyledons</taxon>
        <taxon>Gunneridae</taxon>
        <taxon>Pentapetalae</taxon>
        <taxon>rosids</taxon>
        <taxon>fabids</taxon>
        <taxon>Rosales</taxon>
        <taxon>Rosaceae</taxon>
        <taxon>Amygdaloideae</taxon>
        <taxon>Amygdaleae</taxon>
        <taxon>Prunus</taxon>
    </lineage>
</organism>
<proteinExistence type="predicted"/>
<evidence type="ECO:0000313" key="1">
    <source>
        <dbReference type="EMBL" id="VVA35344.1"/>
    </source>
</evidence>
<dbReference type="AlphaFoldDB" id="A0A5E4G6I3"/>
<dbReference type="InParanoid" id="A0A5E4G6I3"/>
<gene>
    <name evidence="1" type="ORF">ALMOND_2B004695</name>
</gene>
<feature type="non-terminal residue" evidence="1">
    <location>
        <position position="73"/>
    </location>
</feature>
<evidence type="ECO:0000313" key="2">
    <source>
        <dbReference type="Proteomes" id="UP000327085"/>
    </source>
</evidence>
<accession>A0A5E4G6I3</accession>
<protein>
    <submittedName>
        <fullName evidence="1">Uncharacterized protein</fullName>
    </submittedName>
</protein>